<dbReference type="InterPro" id="IPR050679">
    <property type="entry name" value="Bact_HTH_transcr_reg"/>
</dbReference>
<keyword evidence="3" id="KW-0804">Transcription</keyword>
<dbReference type="RefSeq" id="WP_377929249.1">
    <property type="nucleotide sequence ID" value="NZ_JBHUEM010000028.1"/>
</dbReference>
<comment type="caution">
    <text evidence="5">The sequence shown here is derived from an EMBL/GenBank/DDBJ whole genome shotgun (WGS) entry which is preliminary data.</text>
</comment>
<dbReference type="Pfam" id="PF00392">
    <property type="entry name" value="GntR"/>
    <property type="match status" value="1"/>
</dbReference>
<dbReference type="EMBL" id="JBHUEM010000028">
    <property type="protein sequence ID" value="MFD1738033.1"/>
    <property type="molecule type" value="Genomic_DNA"/>
</dbReference>
<gene>
    <name evidence="5" type="ORF">ACFSCX_15970</name>
</gene>
<dbReference type="InterPro" id="IPR000524">
    <property type="entry name" value="Tscrpt_reg_HTH_GntR"/>
</dbReference>
<keyword evidence="2" id="KW-0238">DNA-binding</keyword>
<dbReference type="Pfam" id="PF07702">
    <property type="entry name" value="UTRA"/>
    <property type="match status" value="1"/>
</dbReference>
<accession>A0ABW4LSI9</accession>
<feature type="domain" description="HTH gntR-type" evidence="4">
    <location>
        <begin position="8"/>
        <end position="74"/>
    </location>
</feature>
<evidence type="ECO:0000259" key="4">
    <source>
        <dbReference type="PROSITE" id="PS50949"/>
    </source>
</evidence>
<name>A0ABW4LSI9_9BACI</name>
<sequence length="239" mass="27226">MIDTNNPIPLHLQIKNVIANDIKKGVYKEKIPSERDLMDRFSVSRTTVREAVSHLVQDGVLEKIHGKGTFISQTPPVHEWLDSLNSLTETVKRMGMVPGSKLLNNGIIQESTYISELLNVDTVYTIERLRTANSTPIAIERHFYSEEIGLKLAKYDLDTTTIYDLLENHLGLELVEAEQFISCKEISSEDAIHLGVPKGSSVLSVERRITDATGEPIEYYISYFRPDMYVFRIKTKRKK</sequence>
<evidence type="ECO:0000256" key="3">
    <source>
        <dbReference type="ARBA" id="ARBA00023163"/>
    </source>
</evidence>
<dbReference type="SMART" id="SM00866">
    <property type="entry name" value="UTRA"/>
    <property type="match status" value="1"/>
</dbReference>
<organism evidence="5 6">
    <name type="scientific">Bacillus salitolerans</name>
    <dbReference type="NCBI Taxonomy" id="1437434"/>
    <lineage>
        <taxon>Bacteria</taxon>
        <taxon>Bacillati</taxon>
        <taxon>Bacillota</taxon>
        <taxon>Bacilli</taxon>
        <taxon>Bacillales</taxon>
        <taxon>Bacillaceae</taxon>
        <taxon>Bacillus</taxon>
    </lineage>
</organism>
<dbReference type="Gene3D" id="1.10.10.10">
    <property type="entry name" value="Winged helix-like DNA-binding domain superfamily/Winged helix DNA-binding domain"/>
    <property type="match status" value="1"/>
</dbReference>
<keyword evidence="6" id="KW-1185">Reference proteome</keyword>
<evidence type="ECO:0000256" key="2">
    <source>
        <dbReference type="ARBA" id="ARBA00023125"/>
    </source>
</evidence>
<dbReference type="InterPro" id="IPR011663">
    <property type="entry name" value="UTRA"/>
</dbReference>
<dbReference type="PRINTS" id="PR00035">
    <property type="entry name" value="HTHGNTR"/>
</dbReference>
<dbReference type="PANTHER" id="PTHR44846:SF1">
    <property type="entry name" value="MANNOSYL-D-GLYCERATE TRANSPORT_METABOLISM SYSTEM REPRESSOR MNGR-RELATED"/>
    <property type="match status" value="1"/>
</dbReference>
<dbReference type="Gene3D" id="3.40.1410.10">
    <property type="entry name" value="Chorismate lyase-like"/>
    <property type="match status" value="1"/>
</dbReference>
<dbReference type="CDD" id="cd07377">
    <property type="entry name" value="WHTH_GntR"/>
    <property type="match status" value="1"/>
</dbReference>
<dbReference type="InterPro" id="IPR036390">
    <property type="entry name" value="WH_DNA-bd_sf"/>
</dbReference>
<proteinExistence type="predicted"/>
<dbReference type="SUPFAM" id="SSF46785">
    <property type="entry name" value="Winged helix' DNA-binding domain"/>
    <property type="match status" value="1"/>
</dbReference>
<dbReference type="Proteomes" id="UP001597214">
    <property type="component" value="Unassembled WGS sequence"/>
</dbReference>
<reference evidence="6" key="1">
    <citation type="journal article" date="2019" name="Int. J. Syst. Evol. Microbiol.">
        <title>The Global Catalogue of Microorganisms (GCM) 10K type strain sequencing project: providing services to taxonomists for standard genome sequencing and annotation.</title>
        <authorList>
            <consortium name="The Broad Institute Genomics Platform"/>
            <consortium name="The Broad Institute Genome Sequencing Center for Infectious Disease"/>
            <person name="Wu L."/>
            <person name="Ma J."/>
        </authorList>
    </citation>
    <scope>NUCLEOTIDE SEQUENCE [LARGE SCALE GENOMIC DNA]</scope>
    <source>
        <strain evidence="6">CCUG 49339</strain>
    </source>
</reference>
<dbReference type="InterPro" id="IPR028978">
    <property type="entry name" value="Chorismate_lyase_/UTRA_dom_sf"/>
</dbReference>
<protein>
    <submittedName>
        <fullName evidence="5">GntR family transcriptional regulator</fullName>
    </submittedName>
</protein>
<dbReference type="SMART" id="SM00345">
    <property type="entry name" value="HTH_GNTR"/>
    <property type="match status" value="1"/>
</dbReference>
<dbReference type="PROSITE" id="PS50949">
    <property type="entry name" value="HTH_GNTR"/>
    <property type="match status" value="1"/>
</dbReference>
<dbReference type="InterPro" id="IPR036388">
    <property type="entry name" value="WH-like_DNA-bd_sf"/>
</dbReference>
<dbReference type="PANTHER" id="PTHR44846">
    <property type="entry name" value="MANNOSYL-D-GLYCERATE TRANSPORT/METABOLISM SYSTEM REPRESSOR MNGR-RELATED"/>
    <property type="match status" value="1"/>
</dbReference>
<evidence type="ECO:0000313" key="6">
    <source>
        <dbReference type="Proteomes" id="UP001597214"/>
    </source>
</evidence>
<keyword evidence="1" id="KW-0805">Transcription regulation</keyword>
<evidence type="ECO:0000313" key="5">
    <source>
        <dbReference type="EMBL" id="MFD1738033.1"/>
    </source>
</evidence>
<dbReference type="SUPFAM" id="SSF64288">
    <property type="entry name" value="Chorismate lyase-like"/>
    <property type="match status" value="1"/>
</dbReference>
<evidence type="ECO:0000256" key="1">
    <source>
        <dbReference type="ARBA" id="ARBA00023015"/>
    </source>
</evidence>